<reference evidence="1" key="1">
    <citation type="journal article" date="2020" name="mSystems">
        <title>Genome- and Community-Level Interaction Insights into Carbon Utilization and Element Cycling Functions of Hydrothermarchaeota in Hydrothermal Sediment.</title>
        <authorList>
            <person name="Zhou Z."/>
            <person name="Liu Y."/>
            <person name="Xu W."/>
            <person name="Pan J."/>
            <person name="Luo Z.H."/>
            <person name="Li M."/>
        </authorList>
    </citation>
    <scope>NUCLEOTIDE SEQUENCE [LARGE SCALE GENOMIC DNA]</scope>
    <source>
        <strain evidence="1">SpSt-783</strain>
    </source>
</reference>
<comment type="caution">
    <text evidence="1">The sequence shown here is derived from an EMBL/GenBank/DDBJ whole genome shotgun (WGS) entry which is preliminary data.</text>
</comment>
<dbReference type="SUPFAM" id="SSF50998">
    <property type="entry name" value="Quinoprotein alcohol dehydrogenase-like"/>
    <property type="match status" value="1"/>
</dbReference>
<gene>
    <name evidence="1" type="ORF">ENV70_01520</name>
</gene>
<dbReference type="InterPro" id="IPR011047">
    <property type="entry name" value="Quinoprotein_ADH-like_sf"/>
</dbReference>
<organism evidence="1">
    <name type="scientific">candidate division WOR-3 bacterium</name>
    <dbReference type="NCBI Taxonomy" id="2052148"/>
    <lineage>
        <taxon>Bacteria</taxon>
        <taxon>Bacteria division WOR-3</taxon>
    </lineage>
</organism>
<evidence type="ECO:0000313" key="1">
    <source>
        <dbReference type="EMBL" id="HHS62282.1"/>
    </source>
</evidence>
<dbReference type="InterPro" id="IPR015943">
    <property type="entry name" value="WD40/YVTN_repeat-like_dom_sf"/>
</dbReference>
<sequence>MDKLFAISDNYLLIFAKHNLELIRTTYFNQEISLVAYDPFYDEVYISSVNCIIRYNVNLGSVREYPFSDVIGGIGFTRDRVYIQGQKKYSFDRMEGNIEQVSNFPDNVIWQRAFDKRQVTNYKFLTPYYYQDDFTKSNDPFYRYEITALCDDGIHLYVGTNQFGILRYNKVSLQQERIVYGPLTTNNLRLKKIGDSYYFISQNGISSLKPHGKKTWEYFRLRNNLGDFLIFNNELIVSIENQLTRINGAVSTPIAHFNDAIISLNLDEASIYIGTNNGLYRILKETSEPLEFGPERYPVYVIYPTSTQIFVGGEFALYRFDRNMKQWYQVVPYGVKDICEADSKFYFLTLGNQLVQYLPVCDSISLFSDSINVVLLPFFNIYDIDSDGRVIYCATSSGINYFDPETHLYNPVYNLPRIRYNYVVIADQDIIAVSGRVIYRLPLKYRN</sequence>
<dbReference type="EMBL" id="DTHJ01000035">
    <property type="protein sequence ID" value="HHS62282.1"/>
    <property type="molecule type" value="Genomic_DNA"/>
</dbReference>
<accession>A0A7C6EHF0</accession>
<evidence type="ECO:0008006" key="2">
    <source>
        <dbReference type="Google" id="ProtNLM"/>
    </source>
</evidence>
<dbReference type="Gene3D" id="2.130.10.10">
    <property type="entry name" value="YVTN repeat-like/Quinoprotein amine dehydrogenase"/>
    <property type="match status" value="1"/>
</dbReference>
<dbReference type="AlphaFoldDB" id="A0A7C6EHF0"/>
<proteinExistence type="predicted"/>
<protein>
    <recommendedName>
        <fullName evidence="2">WD40 repeat domain-containing protein</fullName>
    </recommendedName>
</protein>
<name>A0A7C6EHF0_UNCW3</name>